<reference evidence="1 2" key="1">
    <citation type="submission" date="2016-07" db="EMBL/GenBank/DDBJ databases">
        <title>Pervasive Adenine N6-methylation of Active Genes in Fungi.</title>
        <authorList>
            <consortium name="DOE Joint Genome Institute"/>
            <person name="Mondo S.J."/>
            <person name="Dannebaum R.O."/>
            <person name="Kuo R.C."/>
            <person name="Labutti K."/>
            <person name="Haridas S."/>
            <person name="Kuo A."/>
            <person name="Salamov A."/>
            <person name="Ahrendt S.R."/>
            <person name="Lipzen A."/>
            <person name="Sullivan W."/>
            <person name="Andreopoulos W.B."/>
            <person name="Clum A."/>
            <person name="Lindquist E."/>
            <person name="Daum C."/>
            <person name="Ramamoorthy G.K."/>
            <person name="Gryganskyi A."/>
            <person name="Culley D."/>
            <person name="Magnuson J.K."/>
            <person name="James T.Y."/>
            <person name="O'Malley M.A."/>
            <person name="Stajich J.E."/>
            <person name="Spatafora J.W."/>
            <person name="Visel A."/>
            <person name="Grigoriev I.V."/>
        </authorList>
    </citation>
    <scope>NUCLEOTIDE SEQUENCE [LARGE SCALE GENOMIC DNA]</scope>
    <source>
        <strain evidence="1 2">JEL800</strain>
    </source>
</reference>
<evidence type="ECO:0000313" key="2">
    <source>
        <dbReference type="Proteomes" id="UP000193642"/>
    </source>
</evidence>
<proteinExistence type="predicted"/>
<accession>A0A1Y2CIL1</accession>
<protein>
    <submittedName>
        <fullName evidence="1">Uncharacterized protein</fullName>
    </submittedName>
</protein>
<organism evidence="1 2">
    <name type="scientific">Rhizoclosmatium globosum</name>
    <dbReference type="NCBI Taxonomy" id="329046"/>
    <lineage>
        <taxon>Eukaryota</taxon>
        <taxon>Fungi</taxon>
        <taxon>Fungi incertae sedis</taxon>
        <taxon>Chytridiomycota</taxon>
        <taxon>Chytridiomycota incertae sedis</taxon>
        <taxon>Chytridiomycetes</taxon>
        <taxon>Chytridiales</taxon>
        <taxon>Chytriomycetaceae</taxon>
        <taxon>Rhizoclosmatium</taxon>
    </lineage>
</organism>
<sequence>MKSPCRQTLRQVRGGKCLKPKTATTTRHIPSGESPLTRYFKDQRESPVKVLLKRTRSAPSSFDLSSFVSSAASSFKALSSSSSSSPLPSYSQIQLQPGAFGFTSLRNATSELSSTSSKSIDLIDDLNKKLQVCKLACMLSEPDVEMD</sequence>
<dbReference type="EMBL" id="MCGO01000015">
    <property type="protein sequence ID" value="ORY46888.1"/>
    <property type="molecule type" value="Genomic_DNA"/>
</dbReference>
<dbReference type="AlphaFoldDB" id="A0A1Y2CIL1"/>
<keyword evidence="2" id="KW-1185">Reference proteome</keyword>
<gene>
    <name evidence="1" type="ORF">BCR33DRAFT_715297</name>
</gene>
<evidence type="ECO:0000313" key="1">
    <source>
        <dbReference type="EMBL" id="ORY46888.1"/>
    </source>
</evidence>
<name>A0A1Y2CIL1_9FUNG</name>
<comment type="caution">
    <text evidence="1">The sequence shown here is derived from an EMBL/GenBank/DDBJ whole genome shotgun (WGS) entry which is preliminary data.</text>
</comment>
<dbReference type="Proteomes" id="UP000193642">
    <property type="component" value="Unassembled WGS sequence"/>
</dbReference>